<name>A0ACC1QYM5_9HYPO</name>
<dbReference type="EMBL" id="JANAKD010000318">
    <property type="protein sequence ID" value="KAJ3495042.1"/>
    <property type="molecule type" value="Genomic_DNA"/>
</dbReference>
<gene>
    <name evidence="1" type="ORF">NLG97_g3679</name>
</gene>
<accession>A0ACC1QYM5</accession>
<sequence length="158" mass="17111">MTEQSFTMFLQQDDKDMTRYPEPSHNIAFTSASMEMSIAADAYSAYAGTLATTMGSLEQTMYSTSGPGQQGYPQPSGAPYQYSNQGPPHPGSGQQYSSSIQPQDPFYGRASPAGPPQPGYGAQGQPQQQQQQYDEAPPSLAELCHPFQPQAIWCKQAS</sequence>
<organism evidence="1 2">
    <name type="scientific">Lecanicillium saksenae</name>
    <dbReference type="NCBI Taxonomy" id="468837"/>
    <lineage>
        <taxon>Eukaryota</taxon>
        <taxon>Fungi</taxon>
        <taxon>Dikarya</taxon>
        <taxon>Ascomycota</taxon>
        <taxon>Pezizomycotina</taxon>
        <taxon>Sordariomycetes</taxon>
        <taxon>Hypocreomycetidae</taxon>
        <taxon>Hypocreales</taxon>
        <taxon>Cordycipitaceae</taxon>
        <taxon>Lecanicillium</taxon>
    </lineage>
</organism>
<evidence type="ECO:0000313" key="1">
    <source>
        <dbReference type="EMBL" id="KAJ3495042.1"/>
    </source>
</evidence>
<reference evidence="1" key="1">
    <citation type="submission" date="2022-07" db="EMBL/GenBank/DDBJ databases">
        <title>Genome Sequence of Lecanicillium saksenae.</title>
        <authorList>
            <person name="Buettner E."/>
        </authorList>
    </citation>
    <scope>NUCLEOTIDE SEQUENCE</scope>
    <source>
        <strain evidence="1">VT-O1</strain>
    </source>
</reference>
<comment type="caution">
    <text evidence="1">The sequence shown here is derived from an EMBL/GenBank/DDBJ whole genome shotgun (WGS) entry which is preliminary data.</text>
</comment>
<proteinExistence type="predicted"/>
<protein>
    <submittedName>
        <fullName evidence="1">Uncharacterized protein</fullName>
    </submittedName>
</protein>
<keyword evidence="2" id="KW-1185">Reference proteome</keyword>
<dbReference type="Proteomes" id="UP001148737">
    <property type="component" value="Unassembled WGS sequence"/>
</dbReference>
<evidence type="ECO:0000313" key="2">
    <source>
        <dbReference type="Proteomes" id="UP001148737"/>
    </source>
</evidence>